<reference evidence="3" key="1">
    <citation type="submission" date="2020-12" db="UniProtKB">
        <authorList>
            <consortium name="WormBaseParasite"/>
        </authorList>
    </citation>
    <scope>IDENTIFICATION</scope>
    <source>
        <strain evidence="3">MHco3</strain>
    </source>
</reference>
<dbReference type="PANTHER" id="PTHR46599">
    <property type="entry name" value="PIGGYBAC TRANSPOSABLE ELEMENT-DERIVED PROTEIN 4"/>
    <property type="match status" value="1"/>
</dbReference>
<dbReference type="PANTHER" id="PTHR46599:SF3">
    <property type="entry name" value="PIGGYBAC TRANSPOSABLE ELEMENT-DERIVED PROTEIN 4"/>
    <property type="match status" value="1"/>
</dbReference>
<proteinExistence type="predicted"/>
<dbReference type="Proteomes" id="UP000025227">
    <property type="component" value="Unplaced"/>
</dbReference>
<protein>
    <submittedName>
        <fullName evidence="3">DDE_Tnp_1_7 domain-containing protein</fullName>
    </submittedName>
</protein>
<evidence type="ECO:0000259" key="1">
    <source>
        <dbReference type="Pfam" id="PF13843"/>
    </source>
</evidence>
<evidence type="ECO:0000313" key="3">
    <source>
        <dbReference type="WBParaSite" id="HCON_00177020-00001"/>
    </source>
</evidence>
<keyword evidence="2" id="KW-1185">Reference proteome</keyword>
<name>A0A7I4Z224_HAECO</name>
<accession>A0A7I4Z224</accession>
<dbReference type="InterPro" id="IPR029526">
    <property type="entry name" value="PGBD"/>
</dbReference>
<dbReference type="OrthoDB" id="5810550at2759"/>
<feature type="domain" description="PiggyBac transposable element-derived protein" evidence="1">
    <location>
        <begin position="93"/>
        <end position="434"/>
    </location>
</feature>
<sequence>MGSMADDAALLERCFDDLLLESDAEDLYEPEEEEGLVAAVVRDLEDFDTHDTDEGDSDSDTEDNIWTDDACCNDRWVFNEPTGAHQDVEYCETPLDFYELFFSEELPQMVATQTNIYGHQKSRSWKETDIEELKRFFGLCLQMSRCPLDNQRNYWSPKPRNLARNGHSMAGDIMVRDRFEQLQRNLYFADNSKADRSNKLYKIQPILDYLNAKFQRMYKPEKELCIDESMVPFRGRASFWQYSGAKRHRFGIKLFKLCSRAGYTLKVKVYAGKDPKRTRTVAESVVMELMDGFLKQGRCLCTDNWYTSSPLAHRLLKRRTDLVGTLGRNRKGLPTALKDKKLKRGEIFYQQNQRGVLILKWRDRRIIHMLPTKHDARCQPDGKPAVVADYNMMKGFVNLSDQMAAYTPYLRKTSKWYIRLFYHLITQTALVNAWFHYCEKVKKNQDQLLQGINCRCSHL</sequence>
<evidence type="ECO:0000313" key="2">
    <source>
        <dbReference type="Proteomes" id="UP000025227"/>
    </source>
</evidence>
<dbReference type="OMA" id="VEYCETP"/>
<dbReference type="Pfam" id="PF13843">
    <property type="entry name" value="DDE_Tnp_1_7"/>
    <property type="match status" value="1"/>
</dbReference>
<dbReference type="WBParaSite" id="HCON_00177020-00001">
    <property type="protein sequence ID" value="HCON_00177020-00001"/>
    <property type="gene ID" value="HCON_00177020"/>
</dbReference>
<organism evidence="2 3">
    <name type="scientific">Haemonchus contortus</name>
    <name type="common">Barber pole worm</name>
    <dbReference type="NCBI Taxonomy" id="6289"/>
    <lineage>
        <taxon>Eukaryota</taxon>
        <taxon>Metazoa</taxon>
        <taxon>Ecdysozoa</taxon>
        <taxon>Nematoda</taxon>
        <taxon>Chromadorea</taxon>
        <taxon>Rhabditida</taxon>
        <taxon>Rhabditina</taxon>
        <taxon>Rhabditomorpha</taxon>
        <taxon>Strongyloidea</taxon>
        <taxon>Trichostrongylidae</taxon>
        <taxon>Haemonchus</taxon>
    </lineage>
</organism>
<dbReference type="AlphaFoldDB" id="A0A7I4Z224"/>